<dbReference type="Pfam" id="PF04023">
    <property type="entry name" value="FeoA"/>
    <property type="match status" value="1"/>
</dbReference>
<dbReference type="GO" id="GO:0046914">
    <property type="term" value="F:transition metal ion binding"/>
    <property type="evidence" value="ECO:0007669"/>
    <property type="project" value="InterPro"/>
</dbReference>
<dbReference type="SMART" id="SM00899">
    <property type="entry name" value="FeoA"/>
    <property type="match status" value="1"/>
</dbReference>
<dbReference type="InterPro" id="IPR053184">
    <property type="entry name" value="FeoA-like"/>
</dbReference>
<proteinExistence type="predicted"/>
<evidence type="ECO:0000313" key="3">
    <source>
        <dbReference type="EMBL" id="EEG52227.1"/>
    </source>
</evidence>
<evidence type="ECO:0000256" key="1">
    <source>
        <dbReference type="ARBA" id="ARBA00023004"/>
    </source>
</evidence>
<dbReference type="Proteomes" id="UP000004756">
    <property type="component" value="Unassembled WGS sequence"/>
</dbReference>
<reference evidence="3 4" key="2">
    <citation type="submission" date="2009-02" db="EMBL/GenBank/DDBJ databases">
        <title>Draft genome sequence of Clostridium asparagiforme (DSM 15981).</title>
        <authorList>
            <person name="Sudarsanam P."/>
            <person name="Ley R."/>
            <person name="Guruge J."/>
            <person name="Turnbaugh P.J."/>
            <person name="Mahowald M."/>
            <person name="Liep D."/>
            <person name="Gordon J."/>
        </authorList>
    </citation>
    <scope>NUCLEOTIDE SEQUENCE [LARGE SCALE GENOMIC DNA]</scope>
    <source>
        <strain evidence="3 4">DSM 15981</strain>
    </source>
</reference>
<dbReference type="PANTHER" id="PTHR43151:SF1">
    <property type="entry name" value="SSR2333 PROTEIN"/>
    <property type="match status" value="1"/>
</dbReference>
<sequence>MDGIVMKLCECEIGRSYLVEDVLVDEAITRRLEALGVNEGTPVLILNKKGSGSVIVKVRGTRLAMGRKLSEGICVEEVAQL</sequence>
<keyword evidence="4" id="KW-1185">Reference proteome</keyword>
<dbReference type="Gene3D" id="2.30.30.90">
    <property type="match status" value="1"/>
</dbReference>
<accession>C0D8W5</accession>
<dbReference type="AlphaFoldDB" id="C0D8W5"/>
<dbReference type="InterPro" id="IPR008988">
    <property type="entry name" value="Transcriptional_repressor_C"/>
</dbReference>
<evidence type="ECO:0000259" key="2">
    <source>
        <dbReference type="SMART" id="SM00899"/>
    </source>
</evidence>
<organism evidence="3 4">
    <name type="scientific">[Clostridium] asparagiforme DSM 15981</name>
    <dbReference type="NCBI Taxonomy" id="518636"/>
    <lineage>
        <taxon>Bacteria</taxon>
        <taxon>Bacillati</taxon>
        <taxon>Bacillota</taxon>
        <taxon>Clostridia</taxon>
        <taxon>Lachnospirales</taxon>
        <taxon>Lachnospiraceae</taxon>
        <taxon>Enterocloster</taxon>
    </lineage>
</organism>
<evidence type="ECO:0000313" key="4">
    <source>
        <dbReference type="Proteomes" id="UP000004756"/>
    </source>
</evidence>
<dbReference type="InterPro" id="IPR038157">
    <property type="entry name" value="FeoA_core_dom"/>
</dbReference>
<reference evidence="3 4" key="1">
    <citation type="submission" date="2009-01" db="EMBL/GenBank/DDBJ databases">
        <authorList>
            <person name="Fulton L."/>
            <person name="Clifton S."/>
            <person name="Fulton B."/>
            <person name="Xu J."/>
            <person name="Minx P."/>
            <person name="Pepin K.H."/>
            <person name="Johnson M."/>
            <person name="Bhonagiri V."/>
            <person name="Nash W.E."/>
            <person name="Mardis E.R."/>
            <person name="Wilson R.K."/>
        </authorList>
    </citation>
    <scope>NUCLEOTIDE SEQUENCE [LARGE SCALE GENOMIC DNA]</scope>
    <source>
        <strain evidence="3 4">DSM 15981</strain>
    </source>
</reference>
<dbReference type="HOGENOM" id="CLU_150646_5_1_9"/>
<gene>
    <name evidence="3" type="ORF">CLOSTASPAR_05714</name>
</gene>
<feature type="domain" description="Ferrous iron transporter FeoA-like" evidence="2">
    <location>
        <begin position="6"/>
        <end position="77"/>
    </location>
</feature>
<keyword evidence="1" id="KW-0408">Iron</keyword>
<dbReference type="PANTHER" id="PTHR43151">
    <property type="entry name" value="FEOA FAMILY PROTEIN"/>
    <property type="match status" value="1"/>
</dbReference>
<protein>
    <submittedName>
        <fullName evidence="3">FeoA domain protein</fullName>
    </submittedName>
</protein>
<dbReference type="SUPFAM" id="SSF50037">
    <property type="entry name" value="C-terminal domain of transcriptional repressors"/>
    <property type="match status" value="1"/>
</dbReference>
<dbReference type="InterPro" id="IPR007167">
    <property type="entry name" value="Fe-transptr_FeoA-like"/>
</dbReference>
<dbReference type="EMBL" id="ACCJ01000467">
    <property type="protein sequence ID" value="EEG52227.1"/>
    <property type="molecule type" value="Genomic_DNA"/>
</dbReference>
<comment type="caution">
    <text evidence="3">The sequence shown here is derived from an EMBL/GenBank/DDBJ whole genome shotgun (WGS) entry which is preliminary data.</text>
</comment>
<name>C0D8W5_9FIRM</name>